<comment type="caution">
    <text evidence="4">The sequence shown here is derived from an EMBL/GenBank/DDBJ whole genome shotgun (WGS) entry which is preliminary data.</text>
</comment>
<dbReference type="PANTHER" id="PTHR44196:SF2">
    <property type="entry name" value="SHORT-CHAIN DEHYDROGENASE-RELATED"/>
    <property type="match status" value="1"/>
</dbReference>
<dbReference type="EMBL" id="BSTX01000001">
    <property type="protein sequence ID" value="GLZ77168.1"/>
    <property type="molecule type" value="Genomic_DNA"/>
</dbReference>
<dbReference type="CDD" id="cd05233">
    <property type="entry name" value="SDR_c"/>
    <property type="match status" value="1"/>
</dbReference>
<gene>
    <name evidence="4" type="ORF">Afil01_19750</name>
</gene>
<keyword evidence="2" id="KW-0560">Oxidoreductase</keyword>
<proteinExistence type="inferred from homology"/>
<evidence type="ECO:0000256" key="1">
    <source>
        <dbReference type="ARBA" id="ARBA00006484"/>
    </source>
</evidence>
<dbReference type="PIRSF" id="PIRSF000126">
    <property type="entry name" value="11-beta-HSD1"/>
    <property type="match status" value="1"/>
</dbReference>
<dbReference type="GO" id="GO:0016491">
    <property type="term" value="F:oxidoreductase activity"/>
    <property type="evidence" value="ECO:0007669"/>
    <property type="project" value="UniProtKB-KW"/>
</dbReference>
<sequence>MKGMYANPRTALITGATAGLGAAFARRLAADGYDLILVARDAERLAETAETLHETYGAEVEVLPADLTDADGCARVEERLRKGVDFLVNNAGMGLARGFFGSEVDDEERQLRLNVRSVLRLTRAAVPSMLDRGWGAVVNVSSVAGFGPIAPGSTYNASKAWVTNFSESIGVALKGTGVRVMALCPGFVRTEFHRRAGIETGGIPDGLWLDADAVVAASLVDLHRAKLVSVPSAKYRVVSEVVRHLPRPVLYRLAAKLQKRSGRGGID</sequence>
<dbReference type="AlphaFoldDB" id="A0A9W6W8N8"/>
<dbReference type="PRINTS" id="PR00081">
    <property type="entry name" value="GDHRDH"/>
</dbReference>
<keyword evidence="5" id="KW-1185">Reference proteome</keyword>
<organism evidence="4 5">
    <name type="scientific">Actinorhabdospora filicis</name>
    <dbReference type="NCBI Taxonomy" id="1785913"/>
    <lineage>
        <taxon>Bacteria</taxon>
        <taxon>Bacillati</taxon>
        <taxon>Actinomycetota</taxon>
        <taxon>Actinomycetes</taxon>
        <taxon>Micromonosporales</taxon>
        <taxon>Micromonosporaceae</taxon>
        <taxon>Actinorhabdospora</taxon>
    </lineage>
</organism>
<evidence type="ECO:0000256" key="2">
    <source>
        <dbReference type="ARBA" id="ARBA00023002"/>
    </source>
</evidence>
<comment type="similarity">
    <text evidence="1 3">Belongs to the short-chain dehydrogenases/reductases (SDR) family.</text>
</comment>
<name>A0A9W6W8N8_9ACTN</name>
<dbReference type="PANTHER" id="PTHR44196">
    <property type="entry name" value="DEHYDROGENASE/REDUCTASE SDR FAMILY MEMBER 7B"/>
    <property type="match status" value="1"/>
</dbReference>
<protein>
    <submittedName>
        <fullName evidence="4">Short-chain dehydrogenase</fullName>
    </submittedName>
</protein>
<dbReference type="Pfam" id="PF00106">
    <property type="entry name" value="adh_short"/>
    <property type="match status" value="1"/>
</dbReference>
<dbReference type="InterPro" id="IPR036291">
    <property type="entry name" value="NAD(P)-bd_dom_sf"/>
</dbReference>
<dbReference type="InterPro" id="IPR002347">
    <property type="entry name" value="SDR_fam"/>
</dbReference>
<reference evidence="4" key="1">
    <citation type="submission" date="2023-03" db="EMBL/GenBank/DDBJ databases">
        <title>Actinorhabdospora filicis NBRC 111898.</title>
        <authorList>
            <person name="Ichikawa N."/>
            <person name="Sato H."/>
            <person name="Tonouchi N."/>
        </authorList>
    </citation>
    <scope>NUCLEOTIDE SEQUENCE</scope>
    <source>
        <strain evidence="4">NBRC 111898</strain>
    </source>
</reference>
<evidence type="ECO:0000256" key="3">
    <source>
        <dbReference type="RuleBase" id="RU000363"/>
    </source>
</evidence>
<evidence type="ECO:0000313" key="4">
    <source>
        <dbReference type="EMBL" id="GLZ77168.1"/>
    </source>
</evidence>
<evidence type="ECO:0000313" key="5">
    <source>
        <dbReference type="Proteomes" id="UP001165079"/>
    </source>
</evidence>
<dbReference type="SUPFAM" id="SSF51735">
    <property type="entry name" value="NAD(P)-binding Rossmann-fold domains"/>
    <property type="match status" value="1"/>
</dbReference>
<dbReference type="Gene3D" id="3.40.50.720">
    <property type="entry name" value="NAD(P)-binding Rossmann-like Domain"/>
    <property type="match status" value="1"/>
</dbReference>
<dbReference type="Proteomes" id="UP001165079">
    <property type="component" value="Unassembled WGS sequence"/>
</dbReference>
<accession>A0A9W6W8N8</accession>
<dbReference type="GO" id="GO:0016020">
    <property type="term" value="C:membrane"/>
    <property type="evidence" value="ECO:0007669"/>
    <property type="project" value="TreeGrafter"/>
</dbReference>
<dbReference type="PRINTS" id="PR00080">
    <property type="entry name" value="SDRFAMILY"/>
</dbReference>